<evidence type="ECO:0000313" key="3">
    <source>
        <dbReference type="EMBL" id="KAK9912323.1"/>
    </source>
</evidence>
<proteinExistence type="predicted"/>
<name>A0AAW1W0C5_RUBAR</name>
<dbReference type="PANTHER" id="PTHR42648">
    <property type="entry name" value="TRANSPOSASE, PUTATIVE-RELATED"/>
    <property type="match status" value="1"/>
</dbReference>
<dbReference type="PROSITE" id="PS50994">
    <property type="entry name" value="INTEGRASE"/>
    <property type="match status" value="1"/>
</dbReference>
<evidence type="ECO:0000259" key="2">
    <source>
        <dbReference type="PROSITE" id="PS50994"/>
    </source>
</evidence>
<dbReference type="Pfam" id="PF22936">
    <property type="entry name" value="Pol_BBD"/>
    <property type="match status" value="1"/>
</dbReference>
<dbReference type="Pfam" id="PF13976">
    <property type="entry name" value="gag_pre-integrs"/>
    <property type="match status" value="1"/>
</dbReference>
<dbReference type="AlphaFoldDB" id="A0AAW1W0C5"/>
<dbReference type="Proteomes" id="UP001457282">
    <property type="component" value="Unassembled WGS sequence"/>
</dbReference>
<keyword evidence="1" id="KW-0378">Hydrolase</keyword>
<dbReference type="Gene3D" id="3.30.420.10">
    <property type="entry name" value="Ribonuclease H-like superfamily/Ribonuclease H"/>
    <property type="match status" value="1"/>
</dbReference>
<dbReference type="SUPFAM" id="SSF53098">
    <property type="entry name" value="Ribonuclease H-like"/>
    <property type="match status" value="1"/>
</dbReference>
<organism evidence="3 4">
    <name type="scientific">Rubus argutus</name>
    <name type="common">Southern blackberry</name>
    <dbReference type="NCBI Taxonomy" id="59490"/>
    <lineage>
        <taxon>Eukaryota</taxon>
        <taxon>Viridiplantae</taxon>
        <taxon>Streptophyta</taxon>
        <taxon>Embryophyta</taxon>
        <taxon>Tracheophyta</taxon>
        <taxon>Spermatophyta</taxon>
        <taxon>Magnoliopsida</taxon>
        <taxon>eudicotyledons</taxon>
        <taxon>Gunneridae</taxon>
        <taxon>Pentapetalae</taxon>
        <taxon>rosids</taxon>
        <taxon>fabids</taxon>
        <taxon>Rosales</taxon>
        <taxon>Rosaceae</taxon>
        <taxon>Rosoideae</taxon>
        <taxon>Rosoideae incertae sedis</taxon>
        <taxon>Rubus</taxon>
    </lineage>
</organism>
<dbReference type="EMBL" id="JBEDUW010000007">
    <property type="protein sequence ID" value="KAK9912323.1"/>
    <property type="molecule type" value="Genomic_DNA"/>
</dbReference>
<dbReference type="InterPro" id="IPR012337">
    <property type="entry name" value="RNaseH-like_sf"/>
</dbReference>
<feature type="domain" description="Integrase catalytic" evidence="2">
    <location>
        <begin position="216"/>
        <end position="280"/>
    </location>
</feature>
<dbReference type="GO" id="GO:0006508">
    <property type="term" value="P:proteolysis"/>
    <property type="evidence" value="ECO:0007669"/>
    <property type="project" value="UniProtKB-KW"/>
</dbReference>
<sequence>MMATPVPLTPSAPPSLWYADSGATHHITNDLSNLSIDTEYYGSDHVSTANGDALPISHIGSSTVVCASPTLGSSATSGSSLKLNSILYVPSASHNLLSINKLLIDNQCPLILTPTSSVVKDSITGKVLFQGRTDRALYPLFLHINHHPSSSALFSSPVPSSTWHLRLGHPSTSTLHHILSTAQLPASKIGKNGSCFCKHCPLGKSSKLPFFPSQCNSTTPLQLIHSDVWGPSPVSSISAFKYYVIFIDDWSRYTWLFPLKSKSDVSSIFSHFKALVENQI</sequence>
<dbReference type="GO" id="GO:0008233">
    <property type="term" value="F:peptidase activity"/>
    <property type="evidence" value="ECO:0007669"/>
    <property type="project" value="UniProtKB-KW"/>
</dbReference>
<evidence type="ECO:0000313" key="4">
    <source>
        <dbReference type="Proteomes" id="UP001457282"/>
    </source>
</evidence>
<evidence type="ECO:0000256" key="1">
    <source>
        <dbReference type="ARBA" id="ARBA00022670"/>
    </source>
</evidence>
<reference evidence="3 4" key="1">
    <citation type="journal article" date="2023" name="G3 (Bethesda)">
        <title>A chromosome-length genome assembly and annotation of blackberry (Rubus argutus, cv. 'Hillquist').</title>
        <authorList>
            <person name="Bruna T."/>
            <person name="Aryal R."/>
            <person name="Dudchenko O."/>
            <person name="Sargent D.J."/>
            <person name="Mead D."/>
            <person name="Buti M."/>
            <person name="Cavallini A."/>
            <person name="Hytonen T."/>
            <person name="Andres J."/>
            <person name="Pham M."/>
            <person name="Weisz D."/>
            <person name="Mascagni F."/>
            <person name="Usai G."/>
            <person name="Natali L."/>
            <person name="Bassil N."/>
            <person name="Fernandez G.E."/>
            <person name="Lomsadze A."/>
            <person name="Armour M."/>
            <person name="Olukolu B."/>
            <person name="Poorten T."/>
            <person name="Britton C."/>
            <person name="Davik J."/>
            <person name="Ashrafi H."/>
            <person name="Aiden E.L."/>
            <person name="Borodovsky M."/>
            <person name="Worthington M."/>
        </authorList>
    </citation>
    <scope>NUCLEOTIDE SEQUENCE [LARGE SCALE GENOMIC DNA]</scope>
    <source>
        <strain evidence="3">PI 553951</strain>
    </source>
</reference>
<dbReference type="GO" id="GO:0015074">
    <property type="term" value="P:DNA integration"/>
    <property type="evidence" value="ECO:0007669"/>
    <property type="project" value="InterPro"/>
</dbReference>
<keyword evidence="1" id="KW-0645">Protease</keyword>
<dbReference type="PANTHER" id="PTHR42648:SF26">
    <property type="entry name" value="INTEGRASE CATALYTIC DOMAIN-CONTAINING PROTEIN"/>
    <property type="match status" value="1"/>
</dbReference>
<comment type="caution">
    <text evidence="3">The sequence shown here is derived from an EMBL/GenBank/DDBJ whole genome shotgun (WGS) entry which is preliminary data.</text>
</comment>
<dbReference type="InterPro" id="IPR039537">
    <property type="entry name" value="Retrotran_Ty1/copia-like"/>
</dbReference>
<keyword evidence="4" id="KW-1185">Reference proteome</keyword>
<dbReference type="InterPro" id="IPR001584">
    <property type="entry name" value="Integrase_cat-core"/>
</dbReference>
<dbReference type="InterPro" id="IPR054722">
    <property type="entry name" value="PolX-like_BBD"/>
</dbReference>
<accession>A0AAW1W0C5</accession>
<gene>
    <name evidence="3" type="ORF">M0R45_036191</name>
</gene>
<dbReference type="GO" id="GO:0003676">
    <property type="term" value="F:nucleic acid binding"/>
    <property type="evidence" value="ECO:0007669"/>
    <property type="project" value="InterPro"/>
</dbReference>
<protein>
    <recommendedName>
        <fullName evidence="2">Integrase catalytic domain-containing protein</fullName>
    </recommendedName>
</protein>
<dbReference type="InterPro" id="IPR036397">
    <property type="entry name" value="RNaseH_sf"/>
</dbReference>
<dbReference type="InterPro" id="IPR025724">
    <property type="entry name" value="GAG-pre-integrase_dom"/>
</dbReference>